<protein>
    <submittedName>
        <fullName evidence="2">Uncharacterized protein</fullName>
    </submittedName>
</protein>
<reference evidence="2" key="1">
    <citation type="submission" date="2014-11" db="EMBL/GenBank/DDBJ databases">
        <authorList>
            <person name="Amaro Gonzalez C."/>
        </authorList>
    </citation>
    <scope>NUCLEOTIDE SEQUENCE</scope>
</reference>
<accession>A0A0E9QAT5</accession>
<name>A0A0E9QAT5_ANGAN</name>
<reference evidence="2" key="2">
    <citation type="journal article" date="2015" name="Fish Shellfish Immunol.">
        <title>Early steps in the European eel (Anguilla anguilla)-Vibrio vulnificus interaction in the gills: Role of the RtxA13 toxin.</title>
        <authorList>
            <person name="Callol A."/>
            <person name="Pajuelo D."/>
            <person name="Ebbesson L."/>
            <person name="Teles M."/>
            <person name="MacKenzie S."/>
            <person name="Amaro C."/>
        </authorList>
    </citation>
    <scope>NUCLEOTIDE SEQUENCE</scope>
</reference>
<evidence type="ECO:0000313" key="2">
    <source>
        <dbReference type="EMBL" id="JAH13647.1"/>
    </source>
</evidence>
<organism evidence="2">
    <name type="scientific">Anguilla anguilla</name>
    <name type="common">European freshwater eel</name>
    <name type="synonym">Muraena anguilla</name>
    <dbReference type="NCBI Taxonomy" id="7936"/>
    <lineage>
        <taxon>Eukaryota</taxon>
        <taxon>Metazoa</taxon>
        <taxon>Chordata</taxon>
        <taxon>Craniata</taxon>
        <taxon>Vertebrata</taxon>
        <taxon>Euteleostomi</taxon>
        <taxon>Actinopterygii</taxon>
        <taxon>Neopterygii</taxon>
        <taxon>Teleostei</taxon>
        <taxon>Anguilliformes</taxon>
        <taxon>Anguillidae</taxon>
        <taxon>Anguilla</taxon>
    </lineage>
</organism>
<proteinExistence type="predicted"/>
<dbReference type="AlphaFoldDB" id="A0A0E9QAT5"/>
<feature type="compositionally biased region" description="Polar residues" evidence="1">
    <location>
        <begin position="23"/>
        <end position="36"/>
    </location>
</feature>
<sequence>MSLIPLITAPHNPRPVHPIQVQEPASNGLDSNCTMT</sequence>
<evidence type="ECO:0000256" key="1">
    <source>
        <dbReference type="SAM" id="MobiDB-lite"/>
    </source>
</evidence>
<dbReference type="EMBL" id="GBXM01094930">
    <property type="protein sequence ID" value="JAH13647.1"/>
    <property type="molecule type" value="Transcribed_RNA"/>
</dbReference>
<feature type="region of interest" description="Disordered" evidence="1">
    <location>
        <begin position="1"/>
        <end position="36"/>
    </location>
</feature>